<comment type="caution">
    <text evidence="2">The sequence shown here is derived from an EMBL/GenBank/DDBJ whole genome shotgun (WGS) entry which is preliminary data.</text>
</comment>
<gene>
    <name evidence="2" type="ORF">GQ43DRAFT_477303</name>
</gene>
<organism evidence="2 3">
    <name type="scientific">Delitschia confertaspora ATCC 74209</name>
    <dbReference type="NCBI Taxonomy" id="1513339"/>
    <lineage>
        <taxon>Eukaryota</taxon>
        <taxon>Fungi</taxon>
        <taxon>Dikarya</taxon>
        <taxon>Ascomycota</taxon>
        <taxon>Pezizomycotina</taxon>
        <taxon>Dothideomycetes</taxon>
        <taxon>Pleosporomycetidae</taxon>
        <taxon>Pleosporales</taxon>
        <taxon>Delitschiaceae</taxon>
        <taxon>Delitschia</taxon>
    </lineage>
</organism>
<keyword evidence="1" id="KW-1133">Transmembrane helix</keyword>
<dbReference type="EMBL" id="ML993854">
    <property type="protein sequence ID" value="KAF2205510.1"/>
    <property type="molecule type" value="Genomic_DNA"/>
</dbReference>
<evidence type="ECO:0000313" key="2">
    <source>
        <dbReference type="EMBL" id="KAF2205510.1"/>
    </source>
</evidence>
<evidence type="ECO:0000256" key="1">
    <source>
        <dbReference type="SAM" id="Phobius"/>
    </source>
</evidence>
<keyword evidence="3" id="KW-1185">Reference proteome</keyword>
<proteinExistence type="predicted"/>
<keyword evidence="1" id="KW-0812">Transmembrane</keyword>
<sequence length="72" mass="8064">MAPIPAFPPPTTFLSDLYAFICIAVAVNGVVNLLYHPVHFVRRQLGFETEEKAAERRNEAFWEDGFGLLGGR</sequence>
<reference evidence="2" key="1">
    <citation type="journal article" date="2020" name="Stud. Mycol.">
        <title>101 Dothideomycetes genomes: a test case for predicting lifestyles and emergence of pathogens.</title>
        <authorList>
            <person name="Haridas S."/>
            <person name="Albert R."/>
            <person name="Binder M."/>
            <person name="Bloem J."/>
            <person name="Labutti K."/>
            <person name="Salamov A."/>
            <person name="Andreopoulos B."/>
            <person name="Baker S."/>
            <person name="Barry K."/>
            <person name="Bills G."/>
            <person name="Bluhm B."/>
            <person name="Cannon C."/>
            <person name="Castanera R."/>
            <person name="Culley D."/>
            <person name="Daum C."/>
            <person name="Ezra D."/>
            <person name="Gonzalez J."/>
            <person name="Henrissat B."/>
            <person name="Kuo A."/>
            <person name="Liang C."/>
            <person name="Lipzen A."/>
            <person name="Lutzoni F."/>
            <person name="Magnuson J."/>
            <person name="Mondo S."/>
            <person name="Nolan M."/>
            <person name="Ohm R."/>
            <person name="Pangilinan J."/>
            <person name="Park H.-J."/>
            <person name="Ramirez L."/>
            <person name="Alfaro M."/>
            <person name="Sun H."/>
            <person name="Tritt A."/>
            <person name="Yoshinaga Y."/>
            <person name="Zwiers L.-H."/>
            <person name="Turgeon B."/>
            <person name="Goodwin S."/>
            <person name="Spatafora J."/>
            <person name="Crous P."/>
            <person name="Grigoriev I."/>
        </authorList>
    </citation>
    <scope>NUCLEOTIDE SEQUENCE</scope>
    <source>
        <strain evidence="2">ATCC 74209</strain>
    </source>
</reference>
<evidence type="ECO:0000313" key="3">
    <source>
        <dbReference type="Proteomes" id="UP000799536"/>
    </source>
</evidence>
<protein>
    <submittedName>
        <fullName evidence="2">Uncharacterized protein</fullName>
    </submittedName>
</protein>
<accession>A0A9P4JUP6</accession>
<keyword evidence="1" id="KW-0472">Membrane</keyword>
<name>A0A9P4JUP6_9PLEO</name>
<dbReference type="Proteomes" id="UP000799536">
    <property type="component" value="Unassembled WGS sequence"/>
</dbReference>
<dbReference type="AlphaFoldDB" id="A0A9P4JUP6"/>
<feature type="transmembrane region" description="Helical" evidence="1">
    <location>
        <begin position="17"/>
        <end position="35"/>
    </location>
</feature>